<sequence>MNLSRLWQVIITVVLVLGLYMPPVTAAETLSPRTDTFNALVQECLELQGETSLSACDQAIEMHPDDVIPWYGRSRVLSALGQQEEANQSYARVRVIQAYYNAIAQLLAQREQIESLMQNEEQFSQLEAAIQSEDMEQEQLEQLQQLKQQILTLRENPSLLDEEIADAMLQVRDRLADIIGQISATAS</sequence>
<dbReference type="EMBL" id="DS989850">
    <property type="protein sequence ID" value="EDX75061.1"/>
    <property type="molecule type" value="Genomic_DNA"/>
</dbReference>
<protein>
    <recommendedName>
        <fullName evidence="4">Tetratricopeptide repeat domain protein</fullName>
    </recommendedName>
</protein>
<reference evidence="2 3" key="1">
    <citation type="submission" date="2008-07" db="EMBL/GenBank/DDBJ databases">
        <authorList>
            <person name="Tandeau de Marsac N."/>
            <person name="Ferriera S."/>
            <person name="Johnson J."/>
            <person name="Kravitz S."/>
            <person name="Beeson K."/>
            <person name="Sutton G."/>
            <person name="Rogers Y.-H."/>
            <person name="Friedman R."/>
            <person name="Frazier M."/>
            <person name="Venter J.C."/>
        </authorList>
    </citation>
    <scope>NUCLEOTIDE SEQUENCE [LARGE SCALE GENOMIC DNA]</scope>
    <source>
        <strain evidence="2 3">PCC 7420</strain>
    </source>
</reference>
<name>B4VS60_9CYAN</name>
<dbReference type="HOGENOM" id="CLU_1445353_0_0_3"/>
<evidence type="ECO:0000313" key="3">
    <source>
        <dbReference type="Proteomes" id="UP000003835"/>
    </source>
</evidence>
<feature type="coiled-coil region" evidence="1">
    <location>
        <begin position="96"/>
        <end position="156"/>
    </location>
</feature>
<keyword evidence="1" id="KW-0175">Coiled coil</keyword>
<proteinExistence type="predicted"/>
<evidence type="ECO:0008006" key="4">
    <source>
        <dbReference type="Google" id="ProtNLM"/>
    </source>
</evidence>
<accession>B4VS60</accession>
<dbReference type="SUPFAM" id="SSF48452">
    <property type="entry name" value="TPR-like"/>
    <property type="match status" value="1"/>
</dbReference>
<dbReference type="InterPro" id="IPR011990">
    <property type="entry name" value="TPR-like_helical_dom_sf"/>
</dbReference>
<organism evidence="2 3">
    <name type="scientific">Coleofasciculus chthonoplastes PCC 7420</name>
    <dbReference type="NCBI Taxonomy" id="118168"/>
    <lineage>
        <taxon>Bacteria</taxon>
        <taxon>Bacillati</taxon>
        <taxon>Cyanobacteriota</taxon>
        <taxon>Cyanophyceae</taxon>
        <taxon>Coleofasciculales</taxon>
        <taxon>Coleofasciculaceae</taxon>
        <taxon>Coleofasciculus</taxon>
    </lineage>
</organism>
<dbReference type="Proteomes" id="UP000003835">
    <property type="component" value="Unassembled WGS sequence"/>
</dbReference>
<evidence type="ECO:0000256" key="1">
    <source>
        <dbReference type="SAM" id="Coils"/>
    </source>
</evidence>
<gene>
    <name evidence="2" type="ORF">MC7420_2065</name>
</gene>
<keyword evidence="3" id="KW-1185">Reference proteome</keyword>
<evidence type="ECO:0000313" key="2">
    <source>
        <dbReference type="EMBL" id="EDX75061.1"/>
    </source>
</evidence>
<dbReference type="AlphaFoldDB" id="B4VS60"/>
<dbReference type="Pfam" id="PF13431">
    <property type="entry name" value="TPR_17"/>
    <property type="match status" value="1"/>
</dbReference>
<dbReference type="Gene3D" id="1.25.40.10">
    <property type="entry name" value="Tetratricopeptide repeat domain"/>
    <property type="match status" value="1"/>
</dbReference>